<sequence>MNDNPNAQAARELSLEEDRRRVAFNYALHMGEPEDWADVIKNARRIERYLKEG</sequence>
<accession>A0ABT6CQ61</accession>
<protein>
    <submittedName>
        <fullName evidence="1">Uncharacterized protein</fullName>
    </submittedName>
</protein>
<reference evidence="1 2" key="1">
    <citation type="submission" date="2023-03" db="EMBL/GenBank/DDBJ databases">
        <title>Novosphingobium cyanobacteriorum sp. nov., isolated from a eutrophic reservoir during the Microcystis bloom period.</title>
        <authorList>
            <person name="Kang M."/>
            <person name="Le V."/>
            <person name="Ko S.-R."/>
            <person name="Lee S.-A."/>
            <person name="Ahn C.-Y."/>
        </authorList>
    </citation>
    <scope>NUCLEOTIDE SEQUENCE [LARGE SCALE GENOMIC DNA]</scope>
    <source>
        <strain evidence="1 2">HBC54</strain>
    </source>
</reference>
<dbReference type="RefSeq" id="WP_277280602.1">
    <property type="nucleotide sequence ID" value="NZ_JAROCY010000034.1"/>
</dbReference>
<keyword evidence="2" id="KW-1185">Reference proteome</keyword>
<organism evidence="1 2">
    <name type="scientific">Novosphingobium cyanobacteriorum</name>
    <dbReference type="NCBI Taxonomy" id="3024215"/>
    <lineage>
        <taxon>Bacteria</taxon>
        <taxon>Pseudomonadati</taxon>
        <taxon>Pseudomonadota</taxon>
        <taxon>Alphaproteobacteria</taxon>
        <taxon>Sphingomonadales</taxon>
        <taxon>Sphingomonadaceae</taxon>
        <taxon>Novosphingobium</taxon>
    </lineage>
</organism>
<name>A0ABT6CQ61_9SPHN</name>
<evidence type="ECO:0000313" key="1">
    <source>
        <dbReference type="EMBL" id="MDF8335644.1"/>
    </source>
</evidence>
<gene>
    <name evidence="1" type="ORF">POM99_20765</name>
</gene>
<proteinExistence type="predicted"/>
<dbReference type="Proteomes" id="UP001222770">
    <property type="component" value="Unassembled WGS sequence"/>
</dbReference>
<evidence type="ECO:0000313" key="2">
    <source>
        <dbReference type="Proteomes" id="UP001222770"/>
    </source>
</evidence>
<dbReference type="EMBL" id="JAROCY010000034">
    <property type="protein sequence ID" value="MDF8335644.1"/>
    <property type="molecule type" value="Genomic_DNA"/>
</dbReference>
<comment type="caution">
    <text evidence="1">The sequence shown here is derived from an EMBL/GenBank/DDBJ whole genome shotgun (WGS) entry which is preliminary data.</text>
</comment>